<evidence type="ECO:0000256" key="1">
    <source>
        <dbReference type="SAM" id="MobiDB-lite"/>
    </source>
</evidence>
<keyword evidence="5" id="KW-1185">Reference proteome</keyword>
<feature type="region of interest" description="Disordered" evidence="1">
    <location>
        <begin position="199"/>
        <end position="300"/>
    </location>
</feature>
<organism evidence="4 5">
    <name type="scientific">Penaeus vannamei</name>
    <name type="common">Whiteleg shrimp</name>
    <name type="synonym">Litopenaeus vannamei</name>
    <dbReference type="NCBI Taxonomy" id="6689"/>
    <lineage>
        <taxon>Eukaryota</taxon>
        <taxon>Metazoa</taxon>
        <taxon>Ecdysozoa</taxon>
        <taxon>Arthropoda</taxon>
        <taxon>Crustacea</taxon>
        <taxon>Multicrustacea</taxon>
        <taxon>Malacostraca</taxon>
        <taxon>Eumalacostraca</taxon>
        <taxon>Eucarida</taxon>
        <taxon>Decapoda</taxon>
        <taxon>Dendrobranchiata</taxon>
        <taxon>Penaeoidea</taxon>
        <taxon>Penaeidae</taxon>
        <taxon>Penaeus</taxon>
    </lineage>
</organism>
<evidence type="ECO:0000313" key="5">
    <source>
        <dbReference type="Proteomes" id="UP000283509"/>
    </source>
</evidence>
<dbReference type="Pfam" id="PF16066">
    <property type="entry name" value="DUF4808"/>
    <property type="match status" value="1"/>
</dbReference>
<dbReference type="Proteomes" id="UP000283509">
    <property type="component" value="Unassembled WGS sequence"/>
</dbReference>
<dbReference type="CDD" id="cd00063">
    <property type="entry name" value="FN3"/>
    <property type="match status" value="1"/>
</dbReference>
<evidence type="ECO:0000256" key="2">
    <source>
        <dbReference type="SAM" id="Phobius"/>
    </source>
</evidence>
<dbReference type="PROSITE" id="PS50853">
    <property type="entry name" value="FN3"/>
    <property type="match status" value="1"/>
</dbReference>
<dbReference type="PANTHER" id="PTHR21104:SF2">
    <property type="entry name" value="FIBRONECTIN TYPE-III DOMAIN-CONTAINING PROTEIN"/>
    <property type="match status" value="1"/>
</dbReference>
<name>A0A423TYJ2_PENVA</name>
<dbReference type="EMBL" id="QCYY01000970">
    <property type="protein sequence ID" value="ROT81452.1"/>
    <property type="molecule type" value="Genomic_DNA"/>
</dbReference>
<keyword evidence="2" id="KW-0812">Transmembrane</keyword>
<reference evidence="4 5" key="2">
    <citation type="submission" date="2019-01" db="EMBL/GenBank/DDBJ databases">
        <title>The decoding of complex shrimp genome reveals the adaptation for benthos swimmer, frequently molting mechanism and breeding impact on genome.</title>
        <authorList>
            <person name="Sun Y."/>
            <person name="Gao Y."/>
            <person name="Yu Y."/>
        </authorList>
    </citation>
    <scope>NUCLEOTIDE SEQUENCE [LARGE SCALE GENOMIC DNA]</scope>
    <source>
        <tissue evidence="4">Muscle</tissue>
    </source>
</reference>
<dbReference type="InterPro" id="IPR032073">
    <property type="entry name" value="FNDC5_C"/>
</dbReference>
<dbReference type="InterPro" id="IPR036116">
    <property type="entry name" value="FN3_sf"/>
</dbReference>
<feature type="compositionally biased region" description="Low complexity" evidence="1">
    <location>
        <begin position="280"/>
        <end position="300"/>
    </location>
</feature>
<proteinExistence type="predicted"/>
<dbReference type="SMART" id="SM00060">
    <property type="entry name" value="FN3"/>
    <property type="match status" value="1"/>
</dbReference>
<dbReference type="Pfam" id="PF00041">
    <property type="entry name" value="fn3"/>
    <property type="match status" value="1"/>
</dbReference>
<dbReference type="SUPFAM" id="SSF49265">
    <property type="entry name" value="Fibronectin type III"/>
    <property type="match status" value="1"/>
</dbReference>
<feature type="compositionally biased region" description="Basic residues" evidence="1">
    <location>
        <begin position="236"/>
        <end position="252"/>
    </location>
</feature>
<feature type="transmembrane region" description="Helical" evidence="2">
    <location>
        <begin position="157"/>
        <end position="175"/>
    </location>
</feature>
<dbReference type="OrthoDB" id="6424355at2759"/>
<sequence>MEWRQCCDTGYPPTNQSGNLTVLRTSPTSVLVTWTRQSPPHVKYEVTYKPTNAKYRVVVEVLAPQSSVMLERLLPLTQYQVHVSIIGNNSALWTSPVVTFHTTRDDVFQVFNNSTPTIIDAIDVSVGGIEGSDVTPLENLGGLDQKVGLVRVRAEEVGIVLLVLAVWMFAIALFFNRQTQIPVNSPTLLPSVARIHAHHSDRRPTIPSTPFPPTDSNSPSLPPTPTDNPIHPFHPSFRRHAHPRPSTLRRRPTIPSTPFPPDRLQLAFNSHPPTDNPIHSLPLLPSVATPSTPSTPTHSD</sequence>
<keyword evidence="2" id="KW-0472">Membrane</keyword>
<dbReference type="AlphaFoldDB" id="A0A423TYJ2"/>
<accession>A0A423TYJ2</accession>
<keyword evidence="2" id="KW-1133">Transmembrane helix</keyword>
<dbReference type="PANTHER" id="PTHR21104">
    <property type="entry name" value="FIBRONECTIN TYPE III DOMAIN-CONTAINING PROTEIN"/>
    <property type="match status" value="1"/>
</dbReference>
<evidence type="ECO:0000313" key="4">
    <source>
        <dbReference type="EMBL" id="ROT81452.1"/>
    </source>
</evidence>
<dbReference type="InterPro" id="IPR013783">
    <property type="entry name" value="Ig-like_fold"/>
</dbReference>
<gene>
    <name evidence="4" type="ORF">C7M84_025392</name>
</gene>
<comment type="caution">
    <text evidence="4">The sequence shown here is derived from an EMBL/GenBank/DDBJ whole genome shotgun (WGS) entry which is preliminary data.</text>
</comment>
<evidence type="ECO:0000259" key="3">
    <source>
        <dbReference type="PROSITE" id="PS50853"/>
    </source>
</evidence>
<dbReference type="InterPro" id="IPR003961">
    <property type="entry name" value="FN3_dom"/>
</dbReference>
<reference evidence="4 5" key="1">
    <citation type="submission" date="2018-04" db="EMBL/GenBank/DDBJ databases">
        <authorList>
            <person name="Zhang X."/>
            <person name="Yuan J."/>
            <person name="Li F."/>
            <person name="Xiang J."/>
        </authorList>
    </citation>
    <scope>NUCLEOTIDE SEQUENCE [LARGE SCALE GENOMIC DNA]</scope>
    <source>
        <tissue evidence="4">Muscle</tissue>
    </source>
</reference>
<protein>
    <recommendedName>
        <fullName evidence="3">Fibronectin type-III domain-containing protein</fullName>
    </recommendedName>
</protein>
<feature type="domain" description="Fibronectin type-III" evidence="3">
    <location>
        <begin position="16"/>
        <end position="106"/>
    </location>
</feature>
<dbReference type="Gene3D" id="2.60.40.10">
    <property type="entry name" value="Immunoglobulins"/>
    <property type="match status" value="1"/>
</dbReference>